<keyword evidence="2" id="KW-1185">Reference proteome</keyword>
<dbReference type="EMBL" id="SRZB01000049">
    <property type="protein sequence ID" value="TGX96750.1"/>
    <property type="molecule type" value="Genomic_DNA"/>
</dbReference>
<keyword evidence="1" id="KW-0378">Hydrolase</keyword>
<comment type="caution">
    <text evidence="1">The sequence shown here is derived from an EMBL/GenBank/DDBJ whole genome shotgun (WGS) entry which is preliminary data.</text>
</comment>
<dbReference type="Proteomes" id="UP000307720">
    <property type="component" value="Unassembled WGS sequence"/>
</dbReference>
<reference evidence="1" key="1">
    <citation type="submission" date="2019-04" db="EMBL/GenBank/DDBJ databases">
        <title>Microbes associate with the intestines of laboratory mice.</title>
        <authorList>
            <person name="Navarre W."/>
            <person name="Wong E."/>
            <person name="Huang K."/>
            <person name="Tropini C."/>
            <person name="Ng K."/>
            <person name="Yu B."/>
        </authorList>
    </citation>
    <scope>NUCLEOTIDE SEQUENCE</scope>
    <source>
        <strain evidence="1">NM72_1-8</strain>
    </source>
</reference>
<protein>
    <submittedName>
        <fullName evidence="1">Type I restriction-modification system endonuclease</fullName>
        <ecNumber evidence="1">3.1.21.3</ecNumber>
    </submittedName>
</protein>
<keyword evidence="1" id="KW-0540">Nuclease</keyword>
<evidence type="ECO:0000313" key="2">
    <source>
        <dbReference type="Proteomes" id="UP000307720"/>
    </source>
</evidence>
<evidence type="ECO:0000313" key="1">
    <source>
        <dbReference type="EMBL" id="TGX96750.1"/>
    </source>
</evidence>
<sequence>MGELAEQYLYTDTNTCFIKMGMLAEHIVKYMLAYDGIAEPERDNTHAGRIHVLRRNDLLPREIDNILYVLRKTRNDAAHAGMESFDKAKDNLVLTYDLASWFMQTYGDYAYEPAGFVMPENIVVDVARLEKKSREQEAYIDTLKKELAELKKNGKVSAERREKARENAIKYPLSEHDTRVIIDKQLREAGWEADTDHIRQPKGAEPEKGHNKAIAEWKTESATGKGGYVDYALFVGERMVGIIEAKRAHKDVSSVLDGQCKEYASHIKKEDQEKYCIRKFGKYHVPFLYATNGRPYIKQFETKSGIWELDVRHGAAPKALQGWKSPEGIMAELERDIEEATHTLESTDYSALQDERGLNLRYYQIEAIQAVERALAEGKREILLSMATGTGKTRTVLGMIYRFLKAGRFRRVLFLVDRTALGEQAWDTFKEVKLEELMSLDKIYNVKAMENKEFDTETRVQIATVQSLVRRICYEEGGWIPTVSDYDLLVIDEAHRGYLLDRELGDAEVLYRNQEDFQSKYRRVIEYFDAVKVALTATPALHTTEIFGKPVYTYGYRTAVVDGYLVDFDAPHLIDTKLSHNGIQFYAGEVVPMYNQETGLIENSEELADELDFEIESFNRQVITEPFNRTVLQEIFLPEEPSEDNKGIDPEDRMQGKTLVFAVDDVHADLIVRILKEMYADIGVDEHCIQKITGSIENGNKKKILEKIRHFKNEAKPSIVVTVDLLTTGIDVREITRLVFLRRIKSRILYEQMLGRATRTCDEISKDHFEIYDAVGLYEALEPVSSMKPVAVNPTIAFEDLINGLQKLGTEEQKRSQIAVLAAKLQRRKRKMTDVQKDHFVALAGVTVEEFLEKVKQVEPSEAVKYIQERKAAFEAFHFYQHMPGKKVISEHKDALYSHTRGYGNAEKPEDYLEEFRNFVLTNKNEIAALTIICQRPKELTRAELKNLKLELHRHSFTEKKLNTAWKQMTNEDIAADIISFIRQQALGDTLISHEVKIKRAVATVKAKHPDLNAIQIKWLDRIQAQLLNEAILNRETFESDAFRNMGGFRKIDKAFGNRLNEFIEEINDALYQSA</sequence>
<name>A0AC61QVR8_9FIRM</name>
<proteinExistence type="predicted"/>
<organism evidence="1 2">
    <name type="scientific">Hominisplanchenecus murintestinalis</name>
    <dbReference type="NCBI Taxonomy" id="2941517"/>
    <lineage>
        <taxon>Bacteria</taxon>
        <taxon>Bacillati</taxon>
        <taxon>Bacillota</taxon>
        <taxon>Clostridia</taxon>
        <taxon>Lachnospirales</taxon>
        <taxon>Lachnospiraceae</taxon>
        <taxon>Hominisplanchenecus</taxon>
    </lineage>
</organism>
<gene>
    <name evidence="1" type="primary">hsdR</name>
    <name evidence="1" type="ORF">E5357_15125</name>
</gene>
<keyword evidence="1" id="KW-0255">Endonuclease</keyword>
<dbReference type="EC" id="3.1.21.3" evidence="1"/>
<accession>A0AC61QVR8</accession>